<keyword evidence="2" id="KW-1185">Reference proteome</keyword>
<name>A0A1Y0E988_9RHOB</name>
<dbReference type="Proteomes" id="UP000195273">
    <property type="component" value="Chromosome"/>
</dbReference>
<dbReference type="OrthoDB" id="7872252at2"/>
<evidence type="ECO:0000313" key="2">
    <source>
        <dbReference type="Proteomes" id="UP000195273"/>
    </source>
</evidence>
<organism evidence="1 2">
    <name type="scientific">Yoonia vestfoldensis</name>
    <dbReference type="NCBI Taxonomy" id="245188"/>
    <lineage>
        <taxon>Bacteria</taxon>
        <taxon>Pseudomonadati</taxon>
        <taxon>Pseudomonadota</taxon>
        <taxon>Alphaproteobacteria</taxon>
        <taxon>Rhodobacterales</taxon>
        <taxon>Paracoccaceae</taxon>
        <taxon>Yoonia</taxon>
    </lineage>
</organism>
<protein>
    <submittedName>
        <fullName evidence="1">Uncharacterized protein</fullName>
    </submittedName>
</protein>
<gene>
    <name evidence="1" type="ORF">LOKVESSMR4R_00842</name>
</gene>
<dbReference type="InterPro" id="IPR046734">
    <property type="entry name" value="DUF6626"/>
</dbReference>
<dbReference type="RefSeq" id="WP_087206438.1">
    <property type="nucleotide sequence ID" value="NZ_CP021431.1"/>
</dbReference>
<proteinExistence type="predicted"/>
<dbReference type="AlphaFoldDB" id="A0A1Y0E988"/>
<sequence>MSVKLLEHMRDELISSGAAANTPEFCRAWLGRSEGYIRTLRNHGTGPSVETLTICAHKLGHYAQRLRASGVFEHAAMAEQFDQLKALCDDAIARQAEAVWRAPERMAV</sequence>
<reference evidence="1 2" key="1">
    <citation type="submission" date="2017-05" db="EMBL/GenBank/DDBJ databases">
        <title>Genome Sequence of Loktanella vestfoldensis Strain SMR4r Isolated from a Culture of the Diatom Skeletonema marinoi.</title>
        <authorList>
            <person name="Topel M."/>
            <person name="Pinder M.I.M."/>
            <person name="Johansson O.N."/>
            <person name="Kourtchenko O."/>
            <person name="Godhe A."/>
            <person name="Clarke A.K."/>
        </authorList>
    </citation>
    <scope>NUCLEOTIDE SEQUENCE [LARGE SCALE GENOMIC DNA]</scope>
    <source>
        <strain evidence="1 2">SMR4r</strain>
    </source>
</reference>
<dbReference type="KEGG" id="lvs:LOKVESSMR4R_00842"/>
<evidence type="ECO:0000313" key="1">
    <source>
        <dbReference type="EMBL" id="ARU00175.1"/>
    </source>
</evidence>
<accession>A0A1Y0E988</accession>
<dbReference type="EMBL" id="CP021431">
    <property type="protein sequence ID" value="ARU00175.1"/>
    <property type="molecule type" value="Genomic_DNA"/>
</dbReference>
<dbReference type="Pfam" id="PF20331">
    <property type="entry name" value="DUF6626"/>
    <property type="match status" value="1"/>
</dbReference>